<proteinExistence type="predicted"/>
<evidence type="ECO:0000313" key="1">
    <source>
        <dbReference type="EMBL" id="SGZ38277.1"/>
    </source>
</evidence>
<accession>A0A1L0CHP0</accession>
<dbReference type="VEuPathDB" id="FungiDB:HGUI_00477"/>
<dbReference type="Proteomes" id="UP000183365">
    <property type="component" value="Unassembled WGS sequence"/>
</dbReference>
<protein>
    <submittedName>
        <fullName evidence="1">Uncharacterized protein</fullName>
    </submittedName>
</protein>
<dbReference type="Pfam" id="PF08624">
    <property type="entry name" value="CRC_subunit"/>
    <property type="match status" value="1"/>
</dbReference>
<organism evidence="1 2">
    <name type="scientific">Hanseniaspora guilliermondii</name>
    <dbReference type="NCBI Taxonomy" id="56406"/>
    <lineage>
        <taxon>Eukaryota</taxon>
        <taxon>Fungi</taxon>
        <taxon>Dikarya</taxon>
        <taxon>Ascomycota</taxon>
        <taxon>Saccharomycotina</taxon>
        <taxon>Saccharomycetes</taxon>
        <taxon>Saccharomycodales</taxon>
        <taxon>Saccharomycodaceae</taxon>
        <taxon>Hanseniaspora</taxon>
    </lineage>
</organism>
<sequence>MLRNEDKYKSFYNQLFINEKTENPFTEIPVKYGVITYTNNEVDELGENKVSPQGELLGGRKLLLRKVMKHINDKYICQANELSELLNINKEKLKDPMSFNLHTELHDDQEWFYVKDCFMRFGASIIVKGIRIKDDYYESKMQAHEVTHGFRAHRIPDNILKRSKDSFDISKGNVDIDVEGYWPKADNGVLMVDESYLGTLPIQTKPLKYINKVQLTALKNNNLMHEKLYEVWNKNVIINQNDQIKSMNIGNIWRLDNMLKQDLDDAGVEEREKIDSKYYNPDGFANTVDEITQLKDNILNLTTRDILELQNKHFILKSSSEINKVRKNRQHLMNNKYKKLNSFKNTKELTSEISKEYYQSILNLVYENEDDPYNVKNLPKPTTLDPLEVEKFLKSIMIKDDRTLIELTNNKKSTDFWSFEEDHYDELKRSQTVDIEIRVPNRNVYEWFKNVNNPNK</sequence>
<evidence type="ECO:0000313" key="2">
    <source>
        <dbReference type="Proteomes" id="UP000183365"/>
    </source>
</evidence>
<dbReference type="InterPro" id="IPR013933">
    <property type="entry name" value="CRC_Rsc7/Swp82"/>
</dbReference>
<name>A0A1L0CHP0_9ASCO</name>
<dbReference type="EMBL" id="FQNF01000005">
    <property type="protein sequence ID" value="SGZ38277.1"/>
    <property type="molecule type" value="Genomic_DNA"/>
</dbReference>
<gene>
    <name evidence="1" type="ORF">HGUI_00477</name>
</gene>
<dbReference type="AlphaFoldDB" id="A0A1L0CHP0"/>
<dbReference type="OrthoDB" id="5598844at2759"/>
<keyword evidence="2" id="KW-1185">Reference proteome</keyword>
<reference evidence="2" key="1">
    <citation type="submission" date="2016-11" db="EMBL/GenBank/DDBJ databases">
        <authorList>
            <person name="Guldener U."/>
        </authorList>
    </citation>
    <scope>NUCLEOTIDE SEQUENCE [LARGE SCALE GENOMIC DNA]</scope>
</reference>